<comment type="caution">
    <text evidence="8">The sequence shown here is derived from an EMBL/GenBank/DDBJ whole genome shotgun (WGS) entry which is preliminary data.</text>
</comment>
<keyword evidence="5" id="KW-0966">Cell projection</keyword>
<evidence type="ECO:0000256" key="4">
    <source>
        <dbReference type="ARBA" id="ARBA00023069"/>
    </source>
</evidence>
<dbReference type="EMBL" id="CAJNIZ010015491">
    <property type="protein sequence ID" value="CAE7373623.1"/>
    <property type="molecule type" value="Genomic_DNA"/>
</dbReference>
<dbReference type="Pfam" id="PF11527">
    <property type="entry name" value="ARL2_Bind_BART"/>
    <property type="match status" value="1"/>
</dbReference>
<accession>A0A812QHL0</accession>
<keyword evidence="9" id="KW-1185">Reference proteome</keyword>
<dbReference type="GO" id="GO:0005929">
    <property type="term" value="C:cilium"/>
    <property type="evidence" value="ECO:0007669"/>
    <property type="project" value="UniProtKB-SubCell"/>
</dbReference>
<proteinExistence type="predicted"/>
<evidence type="ECO:0000256" key="3">
    <source>
        <dbReference type="ARBA" id="ARBA00022490"/>
    </source>
</evidence>
<evidence type="ECO:0000259" key="7">
    <source>
        <dbReference type="Pfam" id="PF11527"/>
    </source>
</evidence>
<dbReference type="InterPro" id="IPR023379">
    <property type="entry name" value="BART_dom"/>
</dbReference>
<dbReference type="InterPro" id="IPR042541">
    <property type="entry name" value="BART_sf"/>
</dbReference>
<dbReference type="OrthoDB" id="441997at2759"/>
<sequence length="192" mass="21587">MNEAAACRVDWQLSPFLRGFCEAPFAAEINEFIQTHASAFRESNLDGSHPLRWTELHKEYAALFERQLQAVVQEEGFSLEDFRDHIAELREFAAQRAPEEYLPGCEPSFIPPGKGIRVEEFWDFLEALTASKNFESFKEVMCAAARRPKKSPEACGYTRSPAAEEGSGYRPSQPPDVDELGTPLEPPPPPPD</sequence>
<dbReference type="AlphaFoldDB" id="A0A812QHL0"/>
<organism evidence="8 9">
    <name type="scientific">Symbiodinium pilosum</name>
    <name type="common">Dinoflagellate</name>
    <dbReference type="NCBI Taxonomy" id="2952"/>
    <lineage>
        <taxon>Eukaryota</taxon>
        <taxon>Sar</taxon>
        <taxon>Alveolata</taxon>
        <taxon>Dinophyceae</taxon>
        <taxon>Suessiales</taxon>
        <taxon>Symbiodiniaceae</taxon>
        <taxon>Symbiodinium</taxon>
    </lineage>
</organism>
<feature type="domain" description="BART" evidence="7">
    <location>
        <begin position="22"/>
        <end position="88"/>
    </location>
</feature>
<feature type="region of interest" description="Disordered" evidence="6">
    <location>
        <begin position="146"/>
        <end position="192"/>
    </location>
</feature>
<evidence type="ECO:0000256" key="6">
    <source>
        <dbReference type="SAM" id="MobiDB-lite"/>
    </source>
</evidence>
<evidence type="ECO:0000313" key="8">
    <source>
        <dbReference type="EMBL" id="CAE7373623.1"/>
    </source>
</evidence>
<evidence type="ECO:0000256" key="2">
    <source>
        <dbReference type="ARBA" id="ARBA00004496"/>
    </source>
</evidence>
<protein>
    <recommendedName>
        <fullName evidence="7">BART domain-containing protein</fullName>
    </recommendedName>
</protein>
<dbReference type="Gene3D" id="1.20.1520.10">
    <property type="entry name" value="ADP-ribosylation factor-like 2-binding protein, domain"/>
    <property type="match status" value="1"/>
</dbReference>
<dbReference type="GO" id="GO:0005737">
    <property type="term" value="C:cytoplasm"/>
    <property type="evidence" value="ECO:0007669"/>
    <property type="project" value="UniProtKB-SubCell"/>
</dbReference>
<keyword evidence="4" id="KW-0969">Cilium</keyword>
<reference evidence="8" key="1">
    <citation type="submission" date="2021-02" db="EMBL/GenBank/DDBJ databases">
        <authorList>
            <person name="Dougan E. K."/>
            <person name="Rhodes N."/>
            <person name="Thang M."/>
            <person name="Chan C."/>
        </authorList>
    </citation>
    <scope>NUCLEOTIDE SEQUENCE</scope>
</reference>
<evidence type="ECO:0000256" key="1">
    <source>
        <dbReference type="ARBA" id="ARBA00004138"/>
    </source>
</evidence>
<comment type="subcellular location">
    <subcellularLocation>
        <location evidence="1">Cell projection</location>
        <location evidence="1">Cilium</location>
    </subcellularLocation>
    <subcellularLocation>
        <location evidence="2">Cytoplasm</location>
    </subcellularLocation>
</comment>
<evidence type="ECO:0000313" key="9">
    <source>
        <dbReference type="Proteomes" id="UP000649617"/>
    </source>
</evidence>
<dbReference type="Proteomes" id="UP000649617">
    <property type="component" value="Unassembled WGS sequence"/>
</dbReference>
<name>A0A812QHL0_SYMPI</name>
<gene>
    <name evidence="8" type="ORF">SPIL2461_LOCUS9069</name>
</gene>
<evidence type="ECO:0000256" key="5">
    <source>
        <dbReference type="ARBA" id="ARBA00023273"/>
    </source>
</evidence>
<keyword evidence="3" id="KW-0963">Cytoplasm</keyword>